<reference evidence="3" key="1">
    <citation type="submission" date="2022-10" db="EMBL/GenBank/DDBJ databases">
        <title>Genome assembly of Pristionchus species.</title>
        <authorList>
            <person name="Yoshida K."/>
            <person name="Sommer R.J."/>
        </authorList>
    </citation>
    <scope>NUCLEOTIDE SEQUENCE [LARGE SCALE GENOMIC DNA]</scope>
    <source>
        <strain evidence="3">RS5460</strain>
    </source>
</reference>
<gene>
    <name evidence="2" type="ORF">PMAYCL1PPCAC_14831</name>
</gene>
<dbReference type="EMBL" id="BTRK01000004">
    <property type="protein sequence ID" value="GMR44636.1"/>
    <property type="molecule type" value="Genomic_DNA"/>
</dbReference>
<feature type="transmembrane region" description="Helical" evidence="1">
    <location>
        <begin position="82"/>
        <end position="106"/>
    </location>
</feature>
<feature type="non-terminal residue" evidence="2">
    <location>
        <position position="1"/>
    </location>
</feature>
<dbReference type="AlphaFoldDB" id="A0AAN5CHR2"/>
<accession>A0AAN5CHR2</accession>
<protein>
    <recommendedName>
        <fullName evidence="4">G protein-coupled receptor</fullName>
    </recommendedName>
</protein>
<dbReference type="Pfam" id="PF10326">
    <property type="entry name" value="7TM_GPCR_Str"/>
    <property type="match status" value="1"/>
</dbReference>
<organism evidence="2 3">
    <name type="scientific">Pristionchus mayeri</name>
    <dbReference type="NCBI Taxonomy" id="1317129"/>
    <lineage>
        <taxon>Eukaryota</taxon>
        <taxon>Metazoa</taxon>
        <taxon>Ecdysozoa</taxon>
        <taxon>Nematoda</taxon>
        <taxon>Chromadorea</taxon>
        <taxon>Rhabditida</taxon>
        <taxon>Rhabditina</taxon>
        <taxon>Diplogasteromorpha</taxon>
        <taxon>Diplogasteroidea</taxon>
        <taxon>Neodiplogasteridae</taxon>
        <taxon>Pristionchus</taxon>
    </lineage>
</organism>
<feature type="non-terminal residue" evidence="2">
    <location>
        <position position="136"/>
    </location>
</feature>
<feature type="transmembrane region" description="Helical" evidence="1">
    <location>
        <begin position="33"/>
        <end position="61"/>
    </location>
</feature>
<dbReference type="InterPro" id="IPR019428">
    <property type="entry name" value="7TM_GPCR_serpentine_rcpt_Str"/>
</dbReference>
<keyword evidence="1" id="KW-0812">Transmembrane</keyword>
<sequence length="136" mass="15009">GNMSLELAIVPANHTIIMGDYFLEDGSLNLRTLAGVLILCTLMSFCFGFMVHAFIGIFSYLRNATIMSDKTIRLQRQLFVTLCLQTVIPLVCIYSPCCIGIILPLLGVKLHLISRITPLFNSAFLPLDSLAVLISM</sequence>
<keyword evidence="1" id="KW-0472">Membrane</keyword>
<feature type="transmembrane region" description="Helical" evidence="1">
    <location>
        <begin position="112"/>
        <end position="134"/>
    </location>
</feature>
<evidence type="ECO:0000313" key="2">
    <source>
        <dbReference type="EMBL" id="GMR44636.1"/>
    </source>
</evidence>
<dbReference type="Proteomes" id="UP001328107">
    <property type="component" value="Unassembled WGS sequence"/>
</dbReference>
<comment type="caution">
    <text evidence="2">The sequence shown here is derived from an EMBL/GenBank/DDBJ whole genome shotgun (WGS) entry which is preliminary data.</text>
</comment>
<dbReference type="PANTHER" id="PTHR22943">
    <property type="entry name" value="7-TRANSMEMBRANE DOMAIN RECEPTOR C.ELEGANS"/>
    <property type="match status" value="1"/>
</dbReference>
<dbReference type="PANTHER" id="PTHR22943:SF248">
    <property type="entry name" value="SEVEN TM RECEPTOR"/>
    <property type="match status" value="1"/>
</dbReference>
<proteinExistence type="predicted"/>
<keyword evidence="1" id="KW-1133">Transmembrane helix</keyword>
<evidence type="ECO:0000256" key="1">
    <source>
        <dbReference type="SAM" id="Phobius"/>
    </source>
</evidence>
<dbReference type="SUPFAM" id="SSF81321">
    <property type="entry name" value="Family A G protein-coupled receptor-like"/>
    <property type="match status" value="1"/>
</dbReference>
<evidence type="ECO:0000313" key="3">
    <source>
        <dbReference type="Proteomes" id="UP001328107"/>
    </source>
</evidence>
<evidence type="ECO:0008006" key="4">
    <source>
        <dbReference type="Google" id="ProtNLM"/>
    </source>
</evidence>
<keyword evidence="3" id="KW-1185">Reference proteome</keyword>
<name>A0AAN5CHR2_9BILA</name>